<name>A0A0B5EZZ1_STRA4</name>
<dbReference type="InterPro" id="IPR029058">
    <property type="entry name" value="AB_hydrolase_fold"/>
</dbReference>
<dbReference type="Gene3D" id="3.40.50.1820">
    <property type="entry name" value="alpha/beta hydrolase"/>
    <property type="match status" value="1"/>
</dbReference>
<dbReference type="GO" id="GO:0006629">
    <property type="term" value="P:lipid metabolic process"/>
    <property type="evidence" value="ECO:0007669"/>
    <property type="project" value="InterPro"/>
</dbReference>
<dbReference type="GO" id="GO:0008374">
    <property type="term" value="F:O-acyltransferase activity"/>
    <property type="evidence" value="ECO:0007669"/>
    <property type="project" value="InterPro"/>
</dbReference>
<dbReference type="KEGG" id="sals:SLNWT_4539"/>
<dbReference type="Proteomes" id="UP000031523">
    <property type="component" value="Chromosome"/>
</dbReference>
<reference evidence="1 2" key="1">
    <citation type="submission" date="2015-01" db="EMBL/GenBank/DDBJ databases">
        <title>Enhanced salinomycin production by adjusting the supply of polyketide extender units in Streptomyce albus DSM 41398.</title>
        <authorList>
            <person name="Lu C."/>
        </authorList>
    </citation>
    <scope>NUCLEOTIDE SEQUENCE [LARGE SCALE GENOMIC DNA]</scope>
    <source>
        <strain evidence="2">ATCC 21838 / DSM 41398 / FERM P-419 / JCM 4703 / NBRC 107858</strain>
    </source>
</reference>
<proteinExistence type="predicted"/>
<sequence length="464" mass="50843">MAHDLVVFVPGVLGSVLRDEEGRDVWNLSLGVAGRVLLGMERYFEQLTLPPGMADETPQGPHGLAPSGLLREPRIWPGLMPHIAYKKLAGHLDGLIEGRVAVFPYDWRLSNRNSARRLQVFVERELGRWREQCAAAGDPAEPKVVFVCHSMGGLVTRYYLEVLGGREIARSVVTLGTPYSGAVKAVQALTGTFPRGKLLRVPERLRTRLITAARSMPSVHQLLPTYQCVSGHPDGTRLDSVSVPDLDSAMVRDGFAFRRELDEHIRKNAESDRAAGRSEPYELFPVGGRGEPTAVRLSVSAGAITYADRFEKDGRWLGDGTVACVSATPPEWESGARVDWFRLGHTALPNDALLHRQLKDRYDALEHRPYQTLGVGFGIDVPEAVGAGEPVEVKAVSEETGLLLEGRLVSPVTGEVLERRRLLPDGEGGYHGVFTAPPGIWLTEVEAPRVTTAPVQRETLVVLD</sequence>
<dbReference type="AlphaFoldDB" id="A0A0B5EZZ1"/>
<accession>A0A0B5EZZ1</accession>
<gene>
    <name evidence="1" type="ORF">SLNWT_4539</name>
</gene>
<dbReference type="EMBL" id="CP010519">
    <property type="protein sequence ID" value="AJE84915.1"/>
    <property type="molecule type" value="Genomic_DNA"/>
</dbReference>
<dbReference type="InterPro" id="IPR003386">
    <property type="entry name" value="LACT/PDAT_acylTrfase"/>
</dbReference>
<organism evidence="1 2">
    <name type="scientific">Streptomyces albus (strain ATCC 21838 / DSM 41398 / FERM P-419 / JCM 4703 / NBRC 107858)</name>
    <dbReference type="NCBI Taxonomy" id="1081613"/>
    <lineage>
        <taxon>Bacteria</taxon>
        <taxon>Bacillati</taxon>
        <taxon>Actinomycetota</taxon>
        <taxon>Actinomycetes</taxon>
        <taxon>Kitasatosporales</taxon>
        <taxon>Streptomycetaceae</taxon>
        <taxon>Streptomyces</taxon>
    </lineage>
</organism>
<evidence type="ECO:0000313" key="1">
    <source>
        <dbReference type="EMBL" id="AJE84915.1"/>
    </source>
</evidence>
<evidence type="ECO:0000313" key="2">
    <source>
        <dbReference type="Proteomes" id="UP000031523"/>
    </source>
</evidence>
<keyword evidence="2" id="KW-1185">Reference proteome</keyword>
<dbReference type="PANTHER" id="PTHR11440">
    <property type="entry name" value="LECITHIN-CHOLESTEROL ACYLTRANSFERASE-RELATED"/>
    <property type="match status" value="1"/>
</dbReference>
<dbReference type="Pfam" id="PF02450">
    <property type="entry name" value="LCAT"/>
    <property type="match status" value="1"/>
</dbReference>
<evidence type="ECO:0008006" key="3">
    <source>
        <dbReference type="Google" id="ProtNLM"/>
    </source>
</evidence>
<protein>
    <recommendedName>
        <fullName evidence="3">Lecithin:cholesterol acyltransferase</fullName>
    </recommendedName>
</protein>
<dbReference type="SUPFAM" id="SSF53474">
    <property type="entry name" value="alpha/beta-Hydrolases"/>
    <property type="match status" value="1"/>
</dbReference>